<gene>
    <name evidence="2" type="ORF">L21_2440</name>
</gene>
<dbReference type="PROSITE" id="PS51257">
    <property type="entry name" value="PROKAR_LIPOPROTEIN"/>
    <property type="match status" value="1"/>
</dbReference>
<dbReference type="AlphaFoldDB" id="A0A1M4MNR2"/>
<name>A0A1M4MNR2_9EURY</name>
<sequence length="205" mass="20833">MKRMFGILALMVIASIMIAGCVQPAGNETVTPGVTPGLTETPMGTEEETPAITETPMETGTPMETETPMTTATTPMETETTPVGTETPMGTTTTPAGGETPMATTPAGATETPPGPPAAVVADEIVSITESGYVPDTLTVPVGTTVGWTNDASSNQTVSATGATGFFNSGMLAPGDSYSYTFNAADNYTYQSQTTGITGTIIVTA</sequence>
<proteinExistence type="predicted"/>
<feature type="compositionally biased region" description="Low complexity" evidence="1">
    <location>
        <begin position="35"/>
        <end position="112"/>
    </location>
</feature>
<accession>A0A1M4MNR2</accession>
<dbReference type="PANTHER" id="PTHR36507:SF1">
    <property type="entry name" value="BLL1555 PROTEIN"/>
    <property type="match status" value="1"/>
</dbReference>
<evidence type="ECO:0000313" key="2">
    <source>
        <dbReference type="EMBL" id="SCL76506.1"/>
    </source>
</evidence>
<evidence type="ECO:0000256" key="1">
    <source>
        <dbReference type="SAM" id="MobiDB-lite"/>
    </source>
</evidence>
<protein>
    <recommendedName>
        <fullName evidence="4">Plastocyanin</fullName>
    </recommendedName>
</protein>
<dbReference type="InterPro" id="IPR052721">
    <property type="entry name" value="ET_Amicyanin"/>
</dbReference>
<dbReference type="PANTHER" id="PTHR36507">
    <property type="entry name" value="BLL1555 PROTEIN"/>
    <property type="match status" value="1"/>
</dbReference>
<feature type="region of interest" description="Disordered" evidence="1">
    <location>
        <begin position="35"/>
        <end position="115"/>
    </location>
</feature>
<dbReference type="EMBL" id="FMID01000060">
    <property type="protein sequence ID" value="SCL76506.1"/>
    <property type="molecule type" value="Genomic_DNA"/>
</dbReference>
<dbReference type="SUPFAM" id="SSF49503">
    <property type="entry name" value="Cupredoxins"/>
    <property type="match status" value="1"/>
</dbReference>
<dbReference type="STRING" id="118126.L21_2440"/>
<reference evidence="2 3" key="1">
    <citation type="submission" date="2016-08" db="EMBL/GenBank/DDBJ databases">
        <authorList>
            <person name="Seilhamer J.J."/>
        </authorList>
    </citation>
    <scope>NUCLEOTIDE SEQUENCE [LARGE SCALE GENOMIC DNA]</scope>
    <source>
        <strain evidence="2">L21-II-0</strain>
    </source>
</reference>
<dbReference type="Gene3D" id="2.60.40.420">
    <property type="entry name" value="Cupredoxins - blue copper proteins"/>
    <property type="match status" value="1"/>
</dbReference>
<dbReference type="InterPro" id="IPR008972">
    <property type="entry name" value="Cupredoxin"/>
</dbReference>
<dbReference type="RefSeq" id="WP_256713208.1">
    <property type="nucleotide sequence ID" value="NZ_FMID01000060.1"/>
</dbReference>
<dbReference type="Proteomes" id="UP000184671">
    <property type="component" value="Unassembled WGS sequence"/>
</dbReference>
<evidence type="ECO:0000313" key="3">
    <source>
        <dbReference type="Proteomes" id="UP000184671"/>
    </source>
</evidence>
<organism evidence="2 3">
    <name type="scientific">Methanoculleus chikugoensis</name>
    <dbReference type="NCBI Taxonomy" id="118126"/>
    <lineage>
        <taxon>Archaea</taxon>
        <taxon>Methanobacteriati</taxon>
        <taxon>Methanobacteriota</taxon>
        <taxon>Stenosarchaea group</taxon>
        <taxon>Methanomicrobia</taxon>
        <taxon>Methanomicrobiales</taxon>
        <taxon>Methanomicrobiaceae</taxon>
        <taxon>Methanoculleus</taxon>
    </lineage>
</organism>
<evidence type="ECO:0008006" key="4">
    <source>
        <dbReference type="Google" id="ProtNLM"/>
    </source>
</evidence>